<proteinExistence type="predicted"/>
<name>A0ABN2XVX7_9ACTN</name>
<dbReference type="Gene3D" id="1.10.10.10">
    <property type="entry name" value="Winged helix-like DNA-binding domain superfamily/Winged helix DNA-binding domain"/>
    <property type="match status" value="1"/>
</dbReference>
<protein>
    <submittedName>
        <fullName evidence="1">Winged helix-turn-helix domain-containing protein</fullName>
    </submittedName>
</protein>
<dbReference type="InterPro" id="IPR011991">
    <property type="entry name" value="ArsR-like_HTH"/>
</dbReference>
<gene>
    <name evidence="1" type="ORF">GCM10009802_18860</name>
</gene>
<accession>A0ABN2XVX7</accession>
<dbReference type="Proteomes" id="UP001500443">
    <property type="component" value="Unassembled WGS sequence"/>
</dbReference>
<dbReference type="InterPro" id="IPR036390">
    <property type="entry name" value="WH_DNA-bd_sf"/>
</dbReference>
<evidence type="ECO:0000313" key="1">
    <source>
        <dbReference type="EMBL" id="GAA2117668.1"/>
    </source>
</evidence>
<comment type="caution">
    <text evidence="1">The sequence shown here is derived from an EMBL/GenBank/DDBJ whole genome shotgun (WGS) entry which is preliminary data.</text>
</comment>
<keyword evidence="2" id="KW-1185">Reference proteome</keyword>
<sequence length="329" mass="35545">MLRIHFTDADLLKTRVAATPDPLWEVAISLHRLQTRRGRWAHAHWHRTVRTRLCATGTERSLRGLLLPLVPRAAYFPDFLTPPEAGEGLAAGLEAVLATPAQRVRHEVGRLAPTGTHLRRLARLSEPEARRDLVRALRAYHDTAIAPQHDRIQARIDAERAARARAMLHSGIEGVLASLGPCLSWRSPVLHAVYPEDRDLHLNGRGLLLVPSYFNMGNPVALGDATLAPVLTYSLHHEPAPAALPADLRGSGTPLARLLGQTRATVLRLSAGGATNGELARAIGISASSVSHHTTTLCESGLILSQRHGASVLHTLTPLGAATLRANPE</sequence>
<dbReference type="CDD" id="cd00090">
    <property type="entry name" value="HTH_ARSR"/>
    <property type="match status" value="1"/>
</dbReference>
<evidence type="ECO:0000313" key="2">
    <source>
        <dbReference type="Proteomes" id="UP001500443"/>
    </source>
</evidence>
<dbReference type="EMBL" id="BAAAPF010000038">
    <property type="protein sequence ID" value="GAA2117668.1"/>
    <property type="molecule type" value="Genomic_DNA"/>
</dbReference>
<organism evidence="1 2">
    <name type="scientific">Streptomyces synnematoformans</name>
    <dbReference type="NCBI Taxonomy" id="415721"/>
    <lineage>
        <taxon>Bacteria</taxon>
        <taxon>Bacillati</taxon>
        <taxon>Actinomycetota</taxon>
        <taxon>Actinomycetes</taxon>
        <taxon>Kitasatosporales</taxon>
        <taxon>Streptomycetaceae</taxon>
        <taxon>Streptomyces</taxon>
    </lineage>
</organism>
<dbReference type="InterPro" id="IPR036388">
    <property type="entry name" value="WH-like_DNA-bd_sf"/>
</dbReference>
<reference evidence="1 2" key="1">
    <citation type="journal article" date="2019" name="Int. J. Syst. Evol. Microbiol.">
        <title>The Global Catalogue of Microorganisms (GCM) 10K type strain sequencing project: providing services to taxonomists for standard genome sequencing and annotation.</title>
        <authorList>
            <consortium name="The Broad Institute Genomics Platform"/>
            <consortium name="The Broad Institute Genome Sequencing Center for Infectious Disease"/>
            <person name="Wu L."/>
            <person name="Ma J."/>
        </authorList>
    </citation>
    <scope>NUCLEOTIDE SEQUENCE [LARGE SCALE GENOMIC DNA]</scope>
    <source>
        <strain evidence="1 2">JCM 15481</strain>
    </source>
</reference>
<dbReference type="Pfam" id="PF13412">
    <property type="entry name" value="HTH_24"/>
    <property type="match status" value="1"/>
</dbReference>
<dbReference type="SUPFAM" id="SSF46785">
    <property type="entry name" value="Winged helix' DNA-binding domain"/>
    <property type="match status" value="1"/>
</dbReference>
<dbReference type="RefSeq" id="WP_344289355.1">
    <property type="nucleotide sequence ID" value="NZ_BAAAPF010000038.1"/>
</dbReference>